<reference evidence="1 2" key="1">
    <citation type="submission" date="2019-01" db="EMBL/GenBank/DDBJ databases">
        <title>Complete genome sequence of Campylobacter bacteriophage CP20.</title>
        <authorList>
            <person name="Connerton I.F."/>
        </authorList>
    </citation>
    <scope>NUCLEOTIDE SEQUENCE [LARGE SCALE GENOMIC DNA]</scope>
</reference>
<protein>
    <recommendedName>
        <fullName evidence="3">DNA end protector protein</fullName>
    </recommendedName>
</protein>
<proteinExistence type="predicted"/>
<dbReference type="EMBL" id="MK408758">
    <property type="protein sequence ID" value="QAU04796.1"/>
    <property type="molecule type" value="Genomic_DNA"/>
</dbReference>
<dbReference type="Proteomes" id="UP000290538">
    <property type="component" value="Segment"/>
</dbReference>
<evidence type="ECO:0008006" key="3">
    <source>
        <dbReference type="Google" id="ProtNLM"/>
    </source>
</evidence>
<accession>A0A410T7M1</accession>
<organism evidence="1 2">
    <name type="scientific">Campylobacter phage CP20</name>
    <dbReference type="NCBI Taxonomy" id="2506428"/>
    <lineage>
        <taxon>Viruses</taxon>
        <taxon>Duplodnaviria</taxon>
        <taxon>Heunggongvirae</taxon>
        <taxon>Uroviricota</taxon>
        <taxon>Caudoviricetes</taxon>
        <taxon>Connertonviridae</taxon>
        <taxon>Firehammervirus</taxon>
        <taxon>Firehammervirus CPt10</taxon>
    </lineage>
</organism>
<evidence type="ECO:0000313" key="2">
    <source>
        <dbReference type="Proteomes" id="UP000290538"/>
    </source>
</evidence>
<evidence type="ECO:0000313" key="1">
    <source>
        <dbReference type="EMBL" id="QAU04796.1"/>
    </source>
</evidence>
<sequence length="166" mass="19510">MDSLKLVKNLIKTKSVEKGQILKPGNLVIFKYNPKDTSVKYDRTPLCLVLRKSKSYTLGINFHWCPIPMRKMLLNAIFRLNKKNIKENKPLDIDWYRIKPMLKKFGFFPIIRLYINSRIYRRAVKIPNENMKQIIETKTETFIGVSAEALYKKALRDSKVSSKSKK</sequence>
<name>A0A410T7M1_9CAUD</name>